<accession>A0AB39J7Q2</accession>
<organism evidence="2">
    <name type="scientific">Bacillus aerius</name>
    <dbReference type="NCBI Taxonomy" id="293388"/>
    <lineage>
        <taxon>Bacteria</taxon>
        <taxon>Bacillati</taxon>
        <taxon>Bacillota</taxon>
        <taxon>Bacilli</taxon>
        <taxon>Bacillales</taxon>
        <taxon>Bacillaceae</taxon>
        <taxon>Bacillus</taxon>
    </lineage>
</organism>
<dbReference type="EMBL" id="CP162911">
    <property type="protein sequence ID" value="XDL62017.1"/>
    <property type="molecule type" value="Genomic_DNA"/>
</dbReference>
<dbReference type="Pfam" id="PF14568">
    <property type="entry name" value="SUKH_6"/>
    <property type="match status" value="1"/>
</dbReference>
<name>A0AB39J7Q2_9BACI</name>
<dbReference type="SMART" id="SM00860">
    <property type="entry name" value="SMI1_KNR4"/>
    <property type="match status" value="1"/>
</dbReference>
<reference evidence="2" key="1">
    <citation type="submission" date="2024-07" db="EMBL/GenBank/DDBJ databases">
        <authorList>
            <person name="Wang K."/>
            <person name="Liang S."/>
            <person name="Wang S."/>
        </authorList>
    </citation>
    <scope>NUCLEOTIDE SEQUENCE</scope>
    <source>
        <strain evidence="2">KW1</strain>
    </source>
</reference>
<dbReference type="Gene3D" id="3.40.1580.10">
    <property type="entry name" value="SMI1/KNR4-like"/>
    <property type="match status" value="1"/>
</dbReference>
<dbReference type="InterPro" id="IPR018958">
    <property type="entry name" value="Knr4/Smi1-like_dom"/>
</dbReference>
<dbReference type="RefSeq" id="WP_144610665.1">
    <property type="nucleotide sequence ID" value="NZ_CP162911.1"/>
</dbReference>
<proteinExistence type="predicted"/>
<evidence type="ECO:0000259" key="1">
    <source>
        <dbReference type="SMART" id="SM00860"/>
    </source>
</evidence>
<protein>
    <submittedName>
        <fullName evidence="2">SMI1/KNR4 family protein</fullName>
    </submittedName>
</protein>
<dbReference type="AlphaFoldDB" id="A0AB39J7Q2"/>
<dbReference type="SUPFAM" id="SSF160631">
    <property type="entry name" value="SMI1/KNR4-like"/>
    <property type="match status" value="1"/>
</dbReference>
<gene>
    <name evidence="2" type="ORF">AB4922_03400</name>
</gene>
<sequence length="285" mass="33132">MKPFWDTDRESEETFKKTNEKGIAKAEKKLGVILPDTYKKLILEQNGGYTLHNAFPTDQPNGWAEDHVSFDHLRGIAKGEGIMDSDYLIEEWELPEGLVLICGDGHTWIALDYRDTKEHPPVHYFDLEYETDFKLADSFDELIAGHYTAEDSEEVGMSDEEWQAEYEKQNPPLSQEEVKEILMTRDPEALQNIVFFHVEQIDDIKWFFSEVETFMNAIQDENLLVTAGWALSTILTLNAVVIKQNDDIFQNARRFAEELNQSKIDEMHEIAFNISLWLEFDLEEQ</sequence>
<evidence type="ECO:0000313" key="2">
    <source>
        <dbReference type="EMBL" id="XDL62017.1"/>
    </source>
</evidence>
<feature type="domain" description="Knr4/Smi1-like" evidence="1">
    <location>
        <begin position="17"/>
        <end position="145"/>
    </location>
</feature>
<dbReference type="InterPro" id="IPR037883">
    <property type="entry name" value="Knr4/Smi1-like_sf"/>
</dbReference>